<comment type="caution">
    <text evidence="3">The sequence shown here is derived from an EMBL/GenBank/DDBJ whole genome shotgun (WGS) entry which is preliminary data.</text>
</comment>
<dbReference type="SUPFAM" id="SSF53756">
    <property type="entry name" value="UDP-Glycosyltransferase/glycogen phosphorylase"/>
    <property type="match status" value="1"/>
</dbReference>
<dbReference type="PANTHER" id="PTHR46401">
    <property type="entry name" value="GLYCOSYLTRANSFERASE WBBK-RELATED"/>
    <property type="match status" value="1"/>
</dbReference>
<dbReference type="Gene3D" id="3.40.50.2000">
    <property type="entry name" value="Glycogen Phosphorylase B"/>
    <property type="match status" value="2"/>
</dbReference>
<evidence type="ECO:0000256" key="1">
    <source>
        <dbReference type="ARBA" id="ARBA00022679"/>
    </source>
</evidence>
<dbReference type="InterPro" id="IPR001296">
    <property type="entry name" value="Glyco_trans_1"/>
</dbReference>
<dbReference type="EMBL" id="JANATA010000008">
    <property type="protein sequence ID" value="MCP3428499.1"/>
    <property type="molecule type" value="Genomic_DNA"/>
</dbReference>
<sequence>MANYAIDGRFLMRKQRGMPVYVYMVCSHLPIHMPDDHFYILVNSDFEHNEKEADYKSRIENVSNLTNVTIIDLKAEDETSWELSIVTRWLKKNPIELLHMPTNRVLINSNVKQLVTLHDAMEWKFLTRIHHIPDNANFKTKLYFLKKRLYVWLVYSYGLRKAKKIMTISKAAMKSISQEFTFSSKKMDFVYHGVPFNYVPCSEHKNKDTRQNVLMLGGDSYQKNPENAIAAYAKLPQSTRKKHKLVIAGFTGNNNSIIKKTIKKLSIEDYVEIHTWVSEITLVNLFQRSVALLFVSREEGFGFPLIQSMAVGTPVVTSNADVLIEITQKKLLHAPAESATEISEKLMILLEDEEIWNEQREKCLDLAKPFCWSHSMDKLAITYKEITQ</sequence>
<protein>
    <submittedName>
        <fullName evidence="3">Glycosyltransferase family 4 protein</fullName>
    </submittedName>
</protein>
<feature type="domain" description="Glycosyl transferase family 1" evidence="2">
    <location>
        <begin position="204"/>
        <end position="362"/>
    </location>
</feature>
<dbReference type="CDD" id="cd03809">
    <property type="entry name" value="GT4_MtfB-like"/>
    <property type="match status" value="1"/>
</dbReference>
<evidence type="ECO:0000313" key="4">
    <source>
        <dbReference type="Proteomes" id="UP001165413"/>
    </source>
</evidence>
<dbReference type="Proteomes" id="UP001165413">
    <property type="component" value="Unassembled WGS sequence"/>
</dbReference>
<evidence type="ECO:0000259" key="2">
    <source>
        <dbReference type="Pfam" id="PF00534"/>
    </source>
</evidence>
<dbReference type="GO" id="GO:0009103">
    <property type="term" value="P:lipopolysaccharide biosynthetic process"/>
    <property type="evidence" value="ECO:0007669"/>
    <property type="project" value="TreeGrafter"/>
</dbReference>
<dbReference type="Pfam" id="PF00534">
    <property type="entry name" value="Glycos_transf_1"/>
    <property type="match status" value="1"/>
</dbReference>
<dbReference type="RefSeq" id="WP_254099829.1">
    <property type="nucleotide sequence ID" value="NZ_JANATA010000008.1"/>
</dbReference>
<evidence type="ECO:0000313" key="3">
    <source>
        <dbReference type="EMBL" id="MCP3428499.1"/>
    </source>
</evidence>
<keyword evidence="1" id="KW-0808">Transferase</keyword>
<accession>A0AA42BLD9</accession>
<gene>
    <name evidence="3" type="ORF">NLF92_06020</name>
</gene>
<dbReference type="AlphaFoldDB" id="A0AA42BLD9"/>
<keyword evidence="4" id="KW-1185">Reference proteome</keyword>
<reference evidence="3" key="1">
    <citation type="submission" date="2022-07" db="EMBL/GenBank/DDBJ databases">
        <title>Characterization of the Novel Bacterium Alteromonas immobilis LMIT006 and Alteromonas gregis LMIT007.</title>
        <authorList>
            <person name="Lin X."/>
        </authorList>
    </citation>
    <scope>NUCLEOTIDE SEQUENCE</scope>
    <source>
        <strain evidence="3">LMIT007</strain>
    </source>
</reference>
<organism evidence="3 4">
    <name type="scientific">Opacimonas viscosa</name>
    <dbReference type="NCBI Taxonomy" id="2961944"/>
    <lineage>
        <taxon>Bacteria</taxon>
        <taxon>Pseudomonadati</taxon>
        <taxon>Pseudomonadota</taxon>
        <taxon>Gammaproteobacteria</taxon>
        <taxon>Alteromonadales</taxon>
        <taxon>Alteromonadaceae</taxon>
        <taxon>Opacimonas</taxon>
    </lineage>
</organism>
<proteinExistence type="predicted"/>
<name>A0AA42BLD9_9ALTE</name>
<dbReference type="PANTHER" id="PTHR46401:SF2">
    <property type="entry name" value="GLYCOSYLTRANSFERASE WBBK-RELATED"/>
    <property type="match status" value="1"/>
</dbReference>
<dbReference type="GO" id="GO:0016757">
    <property type="term" value="F:glycosyltransferase activity"/>
    <property type="evidence" value="ECO:0007669"/>
    <property type="project" value="InterPro"/>
</dbReference>